<sequence length="913" mass="92505">MASVVSSGQVIANVTINNEQEIISSGGTGKFQTVSSNGQILVKSGGTLIETDGVSDWFVESGGQITIESGGTVIGGEVQSGATYYVSNGASVTSVTIMSGGTYNGEDSIILNYTNNVESGAILNGEVVGSNVVFVVSSGQVVSNVTIDNEHEIISSGGTGQFQTVSNTGQITVKSGGLLVETNGSSNWIIESGGLVTVESGGTVSGGQTQSGGTYLVSAGGVTKNVSIANGGTYAGDKSAILSGTNKVRSGGVLSGGIVSTYAVISISSGGTAVNNTVASDGGIGVAGVASNTTIQSGGVVEVTSGGVENTAVVQSGGTLDADSNASINNITVNQSGLVIAASDANISGVNTIASGGVISGGIVTKYAAISISSGGTAVNNTVASDGGIGVAGVASNTTIQSGGVVQVTSGGVADDSTVENGANLYINDGGSVGNTTVDSGGSVTAASDSTISGVITLNDGASATIPATAGGTVVLPGDSNHGLTITGLESGGSVSTVISGWSGAGPDDSDSITLADVSADGVSYAYPSDDQVVLTLADGSTITLNIPGVKDTGFILVDDGHGGSYGEVCFLAGSLIKTPSGTCAIEELVVGDEVMVYANGRETSSLIKWHGKAQCNVRSYLSHDEAGYPVRIVKDAVAPGVPFEDLLVTSEHCLFFENRFIPARMLVNGRSIFYDTSFASYEYFHIETEDHSVIMANGMLTESYLDTGNRHVFRQDTNVITLSPKAKLWEEDAAAVLDVSREFAEPLFHRLNERAGEMGLDFNGHMPALTTDADLHLIAGNNMLIRPARQVGNKVIFMLPACVGEVIIASRSGRPADAVGPYIDDRRNLGVLVGQVTLMEASGTSVIDMHLREGSAGGWSGLEHPACRWTTGRAHLSLCRSNPDTVGLLSVEVISAGPYLLEGDVTQGSLTA</sequence>
<evidence type="ECO:0000259" key="1">
    <source>
        <dbReference type="Pfam" id="PF13403"/>
    </source>
</evidence>
<protein>
    <submittedName>
        <fullName evidence="2">Hint domain-containing protein</fullName>
    </submittedName>
</protein>
<dbReference type="Pfam" id="PF13403">
    <property type="entry name" value="Hint_2"/>
    <property type="match status" value="1"/>
</dbReference>
<evidence type="ECO:0000313" key="2">
    <source>
        <dbReference type="EMBL" id="MCX2564733.1"/>
    </source>
</evidence>
<gene>
    <name evidence="2" type="ORF">OQ497_12355</name>
</gene>
<dbReference type="RefSeq" id="WP_265793352.1">
    <property type="nucleotide sequence ID" value="NZ_JAPIUZ010000010.1"/>
</dbReference>
<dbReference type="InterPro" id="IPR036844">
    <property type="entry name" value="Hint_dom_sf"/>
</dbReference>
<evidence type="ECO:0000313" key="3">
    <source>
        <dbReference type="Proteomes" id="UP001301152"/>
    </source>
</evidence>
<accession>A0ABT3QHH7</accession>
<dbReference type="Proteomes" id="UP001301152">
    <property type="component" value="Unassembled WGS sequence"/>
</dbReference>
<comment type="caution">
    <text evidence="2">The sequence shown here is derived from an EMBL/GenBank/DDBJ whole genome shotgun (WGS) entry which is preliminary data.</text>
</comment>
<name>A0ABT3QHH7_9PROT</name>
<keyword evidence="3" id="KW-1185">Reference proteome</keyword>
<dbReference type="InterPro" id="IPR030930">
    <property type="entry name" value="AIDA"/>
</dbReference>
<dbReference type="Gene3D" id="2.160.20.20">
    <property type="match status" value="2"/>
</dbReference>
<organism evidence="2 3">
    <name type="scientific">Acetobacter thailandicus</name>
    <dbReference type="NCBI Taxonomy" id="1502842"/>
    <lineage>
        <taxon>Bacteria</taxon>
        <taxon>Pseudomonadati</taxon>
        <taxon>Pseudomonadota</taxon>
        <taxon>Alphaproteobacteria</taxon>
        <taxon>Acetobacterales</taxon>
        <taxon>Acetobacteraceae</taxon>
        <taxon>Acetobacter</taxon>
    </lineage>
</organism>
<dbReference type="SUPFAM" id="SSF51294">
    <property type="entry name" value="Hedgehog/intein (Hint) domain"/>
    <property type="match status" value="1"/>
</dbReference>
<dbReference type="NCBIfam" id="TIGR04415">
    <property type="entry name" value="O_hepto_targRPT"/>
    <property type="match status" value="2"/>
</dbReference>
<dbReference type="EMBL" id="JAPIUZ010000010">
    <property type="protein sequence ID" value="MCX2564733.1"/>
    <property type="molecule type" value="Genomic_DNA"/>
</dbReference>
<reference evidence="2 3" key="1">
    <citation type="submission" date="2022-11" db="EMBL/GenBank/DDBJ databases">
        <title>Genome sequencing of Acetobacter type strain.</title>
        <authorList>
            <person name="Heo J."/>
            <person name="Lee D."/>
            <person name="Han B.-H."/>
            <person name="Hong S.-B."/>
            <person name="Kwon S.-W."/>
        </authorList>
    </citation>
    <scope>NUCLEOTIDE SEQUENCE [LARGE SCALE GENOMIC DNA]</scope>
    <source>
        <strain evidence="2 3">KACC 21253</strain>
    </source>
</reference>
<feature type="domain" description="Hedgehog/Intein (Hint)" evidence="1">
    <location>
        <begin position="569"/>
        <end position="708"/>
    </location>
</feature>
<dbReference type="InterPro" id="IPR028992">
    <property type="entry name" value="Hedgehog/Intein_dom"/>
</dbReference>
<proteinExistence type="predicted"/>
<dbReference type="InterPro" id="IPR012332">
    <property type="entry name" value="Autotransporter_pectin_lyase_C"/>
</dbReference>